<proteinExistence type="predicted"/>
<evidence type="ECO:0008006" key="7">
    <source>
        <dbReference type="Google" id="ProtNLM"/>
    </source>
</evidence>
<dbReference type="InterPro" id="IPR050498">
    <property type="entry name" value="Ycf3"/>
</dbReference>
<feature type="coiled-coil region" evidence="4">
    <location>
        <begin position="240"/>
        <end position="288"/>
    </location>
</feature>
<organism evidence="5 6">
    <name type="scientific">Paramecium octaurelia</name>
    <dbReference type="NCBI Taxonomy" id="43137"/>
    <lineage>
        <taxon>Eukaryota</taxon>
        <taxon>Sar</taxon>
        <taxon>Alveolata</taxon>
        <taxon>Ciliophora</taxon>
        <taxon>Intramacronucleata</taxon>
        <taxon>Oligohymenophorea</taxon>
        <taxon>Peniculida</taxon>
        <taxon>Parameciidae</taxon>
        <taxon>Paramecium</taxon>
    </lineage>
</organism>
<feature type="repeat" description="TPR" evidence="3">
    <location>
        <begin position="121"/>
        <end position="154"/>
    </location>
</feature>
<accession>A0A8S1TRX1</accession>
<dbReference type="PROSITE" id="PS50293">
    <property type="entry name" value="TPR_REGION"/>
    <property type="match status" value="2"/>
</dbReference>
<dbReference type="SMART" id="SM00028">
    <property type="entry name" value="TPR"/>
    <property type="match status" value="6"/>
</dbReference>
<dbReference type="Pfam" id="PF13414">
    <property type="entry name" value="TPR_11"/>
    <property type="match status" value="1"/>
</dbReference>
<dbReference type="Pfam" id="PF13181">
    <property type="entry name" value="TPR_8"/>
    <property type="match status" value="1"/>
</dbReference>
<feature type="repeat" description="TPR" evidence="3">
    <location>
        <begin position="20"/>
        <end position="53"/>
    </location>
</feature>
<evidence type="ECO:0000313" key="6">
    <source>
        <dbReference type="Proteomes" id="UP000683925"/>
    </source>
</evidence>
<dbReference type="InterPro" id="IPR019734">
    <property type="entry name" value="TPR_rpt"/>
</dbReference>
<feature type="repeat" description="TPR" evidence="3">
    <location>
        <begin position="155"/>
        <end position="188"/>
    </location>
</feature>
<feature type="repeat" description="TPR" evidence="3">
    <location>
        <begin position="87"/>
        <end position="120"/>
    </location>
</feature>
<protein>
    <recommendedName>
        <fullName evidence="7">Tetratricopeptide repeat protein</fullName>
    </recommendedName>
</protein>
<evidence type="ECO:0000256" key="1">
    <source>
        <dbReference type="ARBA" id="ARBA00022737"/>
    </source>
</evidence>
<dbReference type="PANTHER" id="PTHR44858">
    <property type="entry name" value="TETRATRICOPEPTIDE REPEAT PROTEIN 6"/>
    <property type="match status" value="1"/>
</dbReference>
<name>A0A8S1TRX1_PAROT</name>
<dbReference type="OMA" id="IDENCCY"/>
<reference evidence="5" key="1">
    <citation type="submission" date="2021-01" db="EMBL/GenBank/DDBJ databases">
        <authorList>
            <consortium name="Genoscope - CEA"/>
            <person name="William W."/>
        </authorList>
    </citation>
    <scope>NUCLEOTIDE SEQUENCE</scope>
</reference>
<feature type="repeat" description="TPR" evidence="3">
    <location>
        <begin position="54"/>
        <end position="86"/>
    </location>
</feature>
<evidence type="ECO:0000313" key="5">
    <source>
        <dbReference type="EMBL" id="CAD8154798.1"/>
    </source>
</evidence>
<keyword evidence="1" id="KW-0677">Repeat</keyword>
<dbReference type="PROSITE" id="PS50005">
    <property type="entry name" value="TPR"/>
    <property type="match status" value="5"/>
</dbReference>
<comment type="caution">
    <text evidence="5">The sequence shown here is derived from an EMBL/GenBank/DDBJ whole genome shotgun (WGS) entry which is preliminary data.</text>
</comment>
<keyword evidence="6" id="KW-1185">Reference proteome</keyword>
<evidence type="ECO:0000256" key="4">
    <source>
        <dbReference type="SAM" id="Coils"/>
    </source>
</evidence>
<dbReference type="PANTHER" id="PTHR44858:SF1">
    <property type="entry name" value="UDP-N-ACETYLGLUCOSAMINE--PEPTIDE N-ACETYLGLUCOSAMINYLTRANSFERASE SPINDLY-RELATED"/>
    <property type="match status" value="1"/>
</dbReference>
<gene>
    <name evidence="5" type="ORF">POCTA_138.1.T0290357</name>
</gene>
<dbReference type="OrthoDB" id="1667894at2759"/>
<evidence type="ECO:0000256" key="2">
    <source>
        <dbReference type="ARBA" id="ARBA00022803"/>
    </source>
</evidence>
<dbReference type="Pfam" id="PF13431">
    <property type="entry name" value="TPR_17"/>
    <property type="match status" value="2"/>
</dbReference>
<keyword evidence="2 3" id="KW-0802">TPR repeat</keyword>
<evidence type="ECO:0000256" key="3">
    <source>
        <dbReference type="PROSITE-ProRule" id="PRU00339"/>
    </source>
</evidence>
<keyword evidence="4" id="KW-0175">Coiled coil</keyword>
<dbReference type="AlphaFoldDB" id="A0A8S1TRX1"/>
<dbReference type="EMBL" id="CAJJDP010000029">
    <property type="protein sequence ID" value="CAD8154798.1"/>
    <property type="molecule type" value="Genomic_DNA"/>
</dbReference>
<dbReference type="Proteomes" id="UP000683925">
    <property type="component" value="Unassembled WGS sequence"/>
</dbReference>
<sequence length="597" mass="69345">MLNESLNECENVLKINPNYSMAIMRIGSIKGAMGNSSEALQYYNKAIEIDENCCYAYINRVLYDQMGKKDEALLDYNKAIQLDPNDAKSYCNRGILYKEIGHIDQALLDYSKAIQLDPNDANSYNTRGVLYKEMRSKEQALFDFNQAIKLDPTDSNAYNNRGNLYQENNQNDQALSDYLEALKLQPDHPLILANLGDLYYSVQNYTLSADYYRRALISLDSIIPQKGINWSLSAGNIQFIKRKITVLLEIQNDIAELRKELQTLTTQFEQEQSTLIEVEDNINTIERKLTKQLKPLKESSKHSENQQELDYLQLTQADLRQLKQYLSQLHQTILKQHDRITNLEEDNIKLKQQDGYQIQQSLLQLQNGENKHQFIYYKALFWKLYYYLSAMMQISTELYQANRDAMIESQSEKVLDIVQKVFNVGSKVLGFMPIGGEAFQLINEALDYTIEQKKQNKFKDRLNKLTNILKCYNIISPVELENEVKVAAIELAKKQQIDLNARKYQQFDEFVSKLSKSEKPEDEKDVHWKNGTNDALVILKYLEDQSETILEMHDKKLREIFEYAVEKNTKAQSQVLQQQNAKPISQVVTVSRCCIIY</sequence>